<evidence type="ECO:0008006" key="9">
    <source>
        <dbReference type="Google" id="ProtNLM"/>
    </source>
</evidence>
<protein>
    <recommendedName>
        <fullName evidence="9">AI-2E family transporter</fullName>
    </recommendedName>
</protein>
<evidence type="ECO:0000313" key="8">
    <source>
        <dbReference type="Proteomes" id="UP000060630"/>
    </source>
</evidence>
<keyword evidence="4 6" id="KW-1133">Transmembrane helix</keyword>
<feature type="transmembrane region" description="Helical" evidence="6">
    <location>
        <begin position="213"/>
        <end position="232"/>
    </location>
</feature>
<comment type="subcellular location">
    <subcellularLocation>
        <location evidence="1">Membrane</location>
        <topology evidence="1">Multi-pass membrane protein</topology>
    </subcellularLocation>
</comment>
<feature type="transmembrane region" description="Helical" evidence="6">
    <location>
        <begin position="20"/>
        <end position="47"/>
    </location>
</feature>
<feature type="transmembrane region" description="Helical" evidence="6">
    <location>
        <begin position="68"/>
        <end position="93"/>
    </location>
</feature>
<keyword evidence="3 6" id="KW-0812">Transmembrane</keyword>
<organism evidence="7 8">
    <name type="scientific">Burkholderia ubonensis</name>
    <dbReference type="NCBI Taxonomy" id="101571"/>
    <lineage>
        <taxon>Bacteria</taxon>
        <taxon>Pseudomonadati</taxon>
        <taxon>Pseudomonadota</taxon>
        <taxon>Betaproteobacteria</taxon>
        <taxon>Burkholderiales</taxon>
        <taxon>Burkholderiaceae</taxon>
        <taxon>Burkholderia</taxon>
        <taxon>Burkholderia cepacia complex</taxon>
    </lineage>
</organism>
<evidence type="ECO:0000256" key="4">
    <source>
        <dbReference type="ARBA" id="ARBA00022989"/>
    </source>
</evidence>
<dbReference type="EMBL" id="LPHD01000049">
    <property type="protein sequence ID" value="KWA83801.1"/>
    <property type="molecule type" value="Genomic_DNA"/>
</dbReference>
<dbReference type="Proteomes" id="UP000060630">
    <property type="component" value="Unassembled WGS sequence"/>
</dbReference>
<dbReference type="Pfam" id="PF01594">
    <property type="entry name" value="AI-2E_transport"/>
    <property type="match status" value="1"/>
</dbReference>
<dbReference type="InterPro" id="IPR002549">
    <property type="entry name" value="AI-2E-like"/>
</dbReference>
<evidence type="ECO:0000313" key="7">
    <source>
        <dbReference type="EMBL" id="KWA83801.1"/>
    </source>
</evidence>
<name>A0A106QC61_9BURK</name>
<accession>A0A106QC61</accession>
<evidence type="ECO:0000256" key="2">
    <source>
        <dbReference type="ARBA" id="ARBA00009773"/>
    </source>
</evidence>
<gene>
    <name evidence="7" type="ORF">WL29_20775</name>
</gene>
<comment type="caution">
    <text evidence="7">The sequence shown here is derived from an EMBL/GenBank/DDBJ whole genome shotgun (WGS) entry which is preliminary data.</text>
</comment>
<dbReference type="GO" id="GO:0016020">
    <property type="term" value="C:membrane"/>
    <property type="evidence" value="ECO:0007669"/>
    <property type="project" value="UniProtKB-SubCell"/>
</dbReference>
<dbReference type="AlphaFoldDB" id="A0A106QC61"/>
<evidence type="ECO:0000256" key="6">
    <source>
        <dbReference type="SAM" id="Phobius"/>
    </source>
</evidence>
<comment type="similarity">
    <text evidence="2">Belongs to the autoinducer-2 exporter (AI-2E) (TC 2.A.86) family.</text>
</comment>
<evidence type="ECO:0000256" key="3">
    <source>
        <dbReference type="ARBA" id="ARBA00022692"/>
    </source>
</evidence>
<reference evidence="7 8" key="1">
    <citation type="submission" date="2015-11" db="EMBL/GenBank/DDBJ databases">
        <title>Expanding the genomic diversity of Burkholderia species for the development of highly accurate diagnostics.</title>
        <authorList>
            <person name="Sahl J."/>
            <person name="Keim P."/>
            <person name="Wagner D."/>
        </authorList>
    </citation>
    <scope>NUCLEOTIDE SEQUENCE [LARGE SCALE GENOMIC DNA]</scope>
    <source>
        <strain evidence="7 8">MSMB2087WGS</strain>
    </source>
</reference>
<feature type="transmembrane region" description="Helical" evidence="6">
    <location>
        <begin position="309"/>
        <end position="335"/>
    </location>
</feature>
<feature type="transmembrane region" description="Helical" evidence="6">
    <location>
        <begin position="238"/>
        <end position="259"/>
    </location>
</feature>
<proteinExistence type="inferred from homology"/>
<evidence type="ECO:0000256" key="1">
    <source>
        <dbReference type="ARBA" id="ARBA00004141"/>
    </source>
</evidence>
<keyword evidence="5 6" id="KW-0472">Membrane</keyword>
<evidence type="ECO:0000256" key="5">
    <source>
        <dbReference type="ARBA" id="ARBA00023136"/>
    </source>
</evidence>
<feature type="transmembrane region" description="Helical" evidence="6">
    <location>
        <begin position="153"/>
        <end position="174"/>
    </location>
</feature>
<feature type="transmembrane region" description="Helical" evidence="6">
    <location>
        <begin position="266"/>
        <end position="289"/>
    </location>
</feature>
<sequence>MKDFMSEFKFNLPREAATGLFALCVVGALVMHTVPALLAGLLAFVLTSGLLTVLRRWDTNRKLLSHELLAGVIVGVGSLAVLAGVSILVARFLGGETLREFMLTLAETIGQAKQYLPDAIAGYIPDSLMEMRALAAGALKEHANVVAGIGSHVLHGVLLTLIGWITGVLAAVSLSAHPEDATTSHPVFQATWRRLWAQLSESFKNVAWAQTKIAGLNALMTGLFLMLVMPLMGWNLPYAKTLILATFLCGLLPVVGNLLSNTFICILALSVAFPAAVMALVFLIVIHKLEYFLNARIQGHEIGAKAWELLIMLFAFELLFGPAGMVAAPVIYAFIKADLKRARWLA</sequence>